<sequence length="146" mass="16118">MGGMQPVNLTDALASFDDVYSPRIVARVNDYDVRIAHTLGEHVWHVHEHTDEFFLVLDGQFDVAVRDEHGERVVRLHKGDTFVVPRGVEHRPSSPGGAILMFEPTGTVTTGDRHDGTVPAHVDSTTGHALREDPLREEDGATGHPR</sequence>
<dbReference type="InterPro" id="IPR052044">
    <property type="entry name" value="PKS_Associated_Protein"/>
</dbReference>
<dbReference type="EMBL" id="BAAAQD010000001">
    <property type="protein sequence ID" value="GAA1500913.1"/>
    <property type="molecule type" value="Genomic_DNA"/>
</dbReference>
<dbReference type="InterPro" id="IPR000595">
    <property type="entry name" value="cNMP-bd_dom"/>
</dbReference>
<protein>
    <submittedName>
        <fullName evidence="3">Cupin domain-containing protein</fullName>
    </submittedName>
</protein>
<dbReference type="InterPro" id="IPR011051">
    <property type="entry name" value="RmlC_Cupin_sf"/>
</dbReference>
<evidence type="ECO:0000313" key="4">
    <source>
        <dbReference type="Proteomes" id="UP001501470"/>
    </source>
</evidence>
<reference evidence="3 4" key="1">
    <citation type="journal article" date="2019" name="Int. J. Syst. Evol. Microbiol.">
        <title>The Global Catalogue of Microorganisms (GCM) 10K type strain sequencing project: providing services to taxonomists for standard genome sequencing and annotation.</title>
        <authorList>
            <consortium name="The Broad Institute Genomics Platform"/>
            <consortium name="The Broad Institute Genome Sequencing Center for Infectious Disease"/>
            <person name="Wu L."/>
            <person name="Ma J."/>
        </authorList>
    </citation>
    <scope>NUCLEOTIDE SEQUENCE [LARGE SCALE GENOMIC DNA]</scope>
    <source>
        <strain evidence="3 4">JCM 15933</strain>
    </source>
</reference>
<feature type="region of interest" description="Disordered" evidence="1">
    <location>
        <begin position="104"/>
        <end position="146"/>
    </location>
</feature>
<evidence type="ECO:0000313" key="3">
    <source>
        <dbReference type="EMBL" id="GAA1500913.1"/>
    </source>
</evidence>
<dbReference type="CDD" id="cd02226">
    <property type="entry name" value="cupin_YdbB-like"/>
    <property type="match status" value="1"/>
</dbReference>
<dbReference type="PANTHER" id="PTHR36114:SF1">
    <property type="entry name" value="16.7 KDA PROTEIN IN WHIE LOCUS"/>
    <property type="match status" value="1"/>
</dbReference>
<proteinExistence type="predicted"/>
<keyword evidence="4" id="KW-1185">Reference proteome</keyword>
<dbReference type="Proteomes" id="UP001501470">
    <property type="component" value="Unassembled WGS sequence"/>
</dbReference>
<dbReference type="InterPro" id="IPR014710">
    <property type="entry name" value="RmlC-like_jellyroll"/>
</dbReference>
<gene>
    <name evidence="3" type="ORF">GCM10009827_008270</name>
</gene>
<dbReference type="PANTHER" id="PTHR36114">
    <property type="entry name" value="16.7 KDA PROTEIN IN WHIE LOCUS"/>
    <property type="match status" value="1"/>
</dbReference>
<comment type="caution">
    <text evidence="3">The sequence shown here is derived from an EMBL/GenBank/DDBJ whole genome shotgun (WGS) entry which is preliminary data.</text>
</comment>
<evidence type="ECO:0000256" key="1">
    <source>
        <dbReference type="SAM" id="MobiDB-lite"/>
    </source>
</evidence>
<feature type="domain" description="Cyclic nucleotide-binding" evidence="2">
    <location>
        <begin position="12"/>
        <end position="82"/>
    </location>
</feature>
<organism evidence="3 4">
    <name type="scientific">Dactylosporangium maewongense</name>
    <dbReference type="NCBI Taxonomy" id="634393"/>
    <lineage>
        <taxon>Bacteria</taxon>
        <taxon>Bacillati</taxon>
        <taxon>Actinomycetota</taxon>
        <taxon>Actinomycetes</taxon>
        <taxon>Micromonosporales</taxon>
        <taxon>Micromonosporaceae</taxon>
        <taxon>Dactylosporangium</taxon>
    </lineage>
</organism>
<dbReference type="Gene3D" id="2.60.120.10">
    <property type="entry name" value="Jelly Rolls"/>
    <property type="match status" value="1"/>
</dbReference>
<dbReference type="SUPFAM" id="SSF51182">
    <property type="entry name" value="RmlC-like cupins"/>
    <property type="match status" value="1"/>
</dbReference>
<evidence type="ECO:0000259" key="2">
    <source>
        <dbReference type="PROSITE" id="PS50042"/>
    </source>
</evidence>
<feature type="compositionally biased region" description="Basic and acidic residues" evidence="1">
    <location>
        <begin position="129"/>
        <end position="146"/>
    </location>
</feature>
<dbReference type="InterPro" id="IPR013096">
    <property type="entry name" value="Cupin_2"/>
</dbReference>
<dbReference type="PROSITE" id="PS50042">
    <property type="entry name" value="CNMP_BINDING_3"/>
    <property type="match status" value="1"/>
</dbReference>
<accession>A0ABN1ZLU3</accession>
<dbReference type="Pfam" id="PF07883">
    <property type="entry name" value="Cupin_2"/>
    <property type="match status" value="1"/>
</dbReference>
<name>A0ABN1ZLU3_9ACTN</name>